<evidence type="ECO:0000256" key="1">
    <source>
        <dbReference type="SAM" id="SignalP"/>
    </source>
</evidence>
<feature type="signal peptide" evidence="1">
    <location>
        <begin position="1"/>
        <end position="22"/>
    </location>
</feature>
<dbReference type="Proteomes" id="UP000003688">
    <property type="component" value="Unassembled WGS sequence"/>
</dbReference>
<reference evidence="2 3" key="1">
    <citation type="journal article" date="2011" name="J. Bacteriol.">
        <title>Genome sequence of 'Pedosphaera parvula' Ellin514, an aerobic Verrucomicrobial isolate from pasture soil.</title>
        <authorList>
            <person name="Kant R."/>
            <person name="van Passel M.W."/>
            <person name="Sangwan P."/>
            <person name="Palva A."/>
            <person name="Lucas S."/>
            <person name="Copeland A."/>
            <person name="Lapidus A."/>
            <person name="Glavina Del Rio T."/>
            <person name="Dalin E."/>
            <person name="Tice H."/>
            <person name="Bruce D."/>
            <person name="Goodwin L."/>
            <person name="Pitluck S."/>
            <person name="Chertkov O."/>
            <person name="Larimer F.W."/>
            <person name="Land M.L."/>
            <person name="Hauser L."/>
            <person name="Brettin T.S."/>
            <person name="Detter J.C."/>
            <person name="Han S."/>
            <person name="de Vos W.M."/>
            <person name="Janssen P.H."/>
            <person name="Smidt H."/>
        </authorList>
    </citation>
    <scope>NUCLEOTIDE SEQUENCE [LARGE SCALE GENOMIC DNA]</scope>
    <source>
        <strain evidence="2 3">Ellin514</strain>
    </source>
</reference>
<dbReference type="Pfam" id="PF18886">
    <property type="entry name" value="DUF5649"/>
    <property type="match status" value="5"/>
</dbReference>
<accession>B9XMD7</accession>
<feature type="chain" id="PRO_5002893312" description="Autotransporter-associated beta strand repeat protein" evidence="1">
    <location>
        <begin position="23"/>
        <end position="620"/>
    </location>
</feature>
<dbReference type="RefSeq" id="WP_007416976.1">
    <property type="nucleotide sequence ID" value="NZ_ABOX02000034.1"/>
</dbReference>
<gene>
    <name evidence="2" type="ORF">Cflav_PD2028</name>
</gene>
<dbReference type="STRING" id="320771.Cflav_PD2028"/>
<protein>
    <recommendedName>
        <fullName evidence="4">Autotransporter-associated beta strand repeat protein</fullName>
    </recommendedName>
</protein>
<keyword evidence="1" id="KW-0732">Signal</keyword>
<evidence type="ECO:0000313" key="2">
    <source>
        <dbReference type="EMBL" id="EEF58979.1"/>
    </source>
</evidence>
<proteinExistence type="predicted"/>
<dbReference type="InterPro" id="IPR043709">
    <property type="entry name" value="DUF5649"/>
</dbReference>
<sequence precursor="true">MSHRCFALFSGLLLLSAIQVRANSDITIGSAPTSGGSWSWGYFTPTADKATISVTDIANLLDNGTPILIVTTSAFSAQGNITVDSAIVKSVSNPASLELTANSSIAINGSINMPTGDLSLSAANGGSITQGAEIIVATGAVTILSPAGDVTLNNVANNFSTATITAANNVTLATSSALNFGNSMITGNLTVTTAGAITQSGALRVALSRTATFSAGSANNIVLNQVANDFPTVVITSGKDVTISDINSLNFGASTISGNLWVNTSGAITQFGALSVNGAGSSAFFYAGSGNNIILSNPGNDFATVSIASAKDVTLVDINGLTLGSSTIGGTLSVSAQGNIVQSWALNVTGATTLSAGTSKDIVLTSGNRFTGITIPAARNVSLYSYEGLTLNTIATTGSFTANSSGTIFVAGALTSGGSVTLGGAACTLNNNVSSTSTVNFTSPLSLGMNVTVTGSVNFNSSIYGNGRQLTVNGAAMIGGSSLSAMGSKFLFQNSLGIGTGILSIQNWNGSTTGGGASQIVVSNPQLPTAELSKVRFINPVGLASGTYRGQVLASGEIVPAPHPTLLVGRSGSNFVLSWPDTSVLQSATNVVGPYVDIPAATSPYTNATGVTPSQFFRLR</sequence>
<evidence type="ECO:0000313" key="3">
    <source>
        <dbReference type="Proteomes" id="UP000003688"/>
    </source>
</evidence>
<evidence type="ECO:0008006" key="4">
    <source>
        <dbReference type="Google" id="ProtNLM"/>
    </source>
</evidence>
<name>B9XMD7_PEDPL</name>
<comment type="caution">
    <text evidence="2">The sequence shown here is derived from an EMBL/GenBank/DDBJ whole genome shotgun (WGS) entry which is preliminary data.</text>
</comment>
<organism evidence="2 3">
    <name type="scientific">Pedosphaera parvula (strain Ellin514)</name>
    <dbReference type="NCBI Taxonomy" id="320771"/>
    <lineage>
        <taxon>Bacteria</taxon>
        <taxon>Pseudomonadati</taxon>
        <taxon>Verrucomicrobiota</taxon>
        <taxon>Pedosphaerae</taxon>
        <taxon>Pedosphaerales</taxon>
        <taxon>Pedosphaeraceae</taxon>
        <taxon>Pedosphaera</taxon>
    </lineage>
</organism>
<dbReference type="OrthoDB" id="218680at2"/>
<dbReference type="AlphaFoldDB" id="B9XMD7"/>
<dbReference type="EMBL" id="ABOX02000034">
    <property type="protein sequence ID" value="EEF58979.1"/>
    <property type="molecule type" value="Genomic_DNA"/>
</dbReference>
<keyword evidence="3" id="KW-1185">Reference proteome</keyword>